<dbReference type="EMBL" id="BNJK01000002">
    <property type="protein sequence ID" value="GHO97877.1"/>
    <property type="molecule type" value="Genomic_DNA"/>
</dbReference>
<gene>
    <name evidence="2" type="ORF">KSF_079250</name>
</gene>
<protein>
    <recommendedName>
        <fullName evidence="4">Copper resistance protein D domain-containing protein</fullName>
    </recommendedName>
</protein>
<dbReference type="AlphaFoldDB" id="A0A8J3N847"/>
<keyword evidence="1" id="KW-1133">Transmembrane helix</keyword>
<feature type="transmembrane region" description="Helical" evidence="1">
    <location>
        <begin position="12"/>
        <end position="31"/>
    </location>
</feature>
<feature type="transmembrane region" description="Helical" evidence="1">
    <location>
        <begin position="122"/>
        <end position="144"/>
    </location>
</feature>
<evidence type="ECO:0000313" key="2">
    <source>
        <dbReference type="EMBL" id="GHO97877.1"/>
    </source>
</evidence>
<feature type="transmembrane region" description="Helical" evidence="1">
    <location>
        <begin position="43"/>
        <end position="69"/>
    </location>
</feature>
<proteinExistence type="predicted"/>
<comment type="caution">
    <text evidence="2">The sequence shown here is derived from an EMBL/GenBank/DDBJ whole genome shotgun (WGS) entry which is preliminary data.</text>
</comment>
<reference evidence="2" key="1">
    <citation type="submission" date="2020-10" db="EMBL/GenBank/DDBJ databases">
        <title>Taxonomic study of unclassified bacteria belonging to the class Ktedonobacteria.</title>
        <authorList>
            <person name="Yabe S."/>
            <person name="Wang C.M."/>
            <person name="Zheng Y."/>
            <person name="Sakai Y."/>
            <person name="Cavaletti L."/>
            <person name="Monciardini P."/>
            <person name="Donadio S."/>
        </authorList>
    </citation>
    <scope>NUCLEOTIDE SEQUENCE</scope>
    <source>
        <strain evidence="2">ID150040</strain>
    </source>
</reference>
<name>A0A8J3N847_9CHLR</name>
<dbReference type="Proteomes" id="UP000597444">
    <property type="component" value="Unassembled WGS sequence"/>
</dbReference>
<accession>A0A8J3N847</accession>
<sequence>MQLISWLIRYGHVLAATAWVGGYVLLAFFIIPCIQKGEKNEALVNLTVVIVRILTYTGTLTMGFGLVLITRTRGFANLFTGAWGAFIITGFVIALVLLGIGDGMLRPALLKIEQVGNGPARRWATIGAALTVLAVGIMTGATYVM</sequence>
<evidence type="ECO:0000256" key="1">
    <source>
        <dbReference type="SAM" id="Phobius"/>
    </source>
</evidence>
<evidence type="ECO:0000313" key="3">
    <source>
        <dbReference type="Proteomes" id="UP000597444"/>
    </source>
</evidence>
<dbReference type="RefSeq" id="WP_220208650.1">
    <property type="nucleotide sequence ID" value="NZ_BNJK01000002.1"/>
</dbReference>
<keyword evidence="3" id="KW-1185">Reference proteome</keyword>
<evidence type="ECO:0008006" key="4">
    <source>
        <dbReference type="Google" id="ProtNLM"/>
    </source>
</evidence>
<feature type="transmembrane region" description="Helical" evidence="1">
    <location>
        <begin position="81"/>
        <end position="101"/>
    </location>
</feature>
<keyword evidence="1" id="KW-0472">Membrane</keyword>
<organism evidence="2 3">
    <name type="scientific">Reticulibacter mediterranei</name>
    <dbReference type="NCBI Taxonomy" id="2778369"/>
    <lineage>
        <taxon>Bacteria</taxon>
        <taxon>Bacillati</taxon>
        <taxon>Chloroflexota</taxon>
        <taxon>Ktedonobacteria</taxon>
        <taxon>Ktedonobacterales</taxon>
        <taxon>Reticulibacteraceae</taxon>
        <taxon>Reticulibacter</taxon>
    </lineage>
</organism>
<keyword evidence="1" id="KW-0812">Transmembrane</keyword>